<protein>
    <submittedName>
        <fullName evidence="1">Transposable element tcb2 transposase</fullName>
    </submittedName>
</protein>
<proteinExistence type="predicted"/>
<name>A0AAV4E027_9GAST</name>
<evidence type="ECO:0000313" key="2">
    <source>
        <dbReference type="Proteomes" id="UP000735302"/>
    </source>
</evidence>
<gene>
    <name evidence="1" type="ORF">PoB_007617600</name>
</gene>
<keyword evidence="2" id="KW-1185">Reference proteome</keyword>
<evidence type="ECO:0000313" key="1">
    <source>
        <dbReference type="EMBL" id="GFO49671.1"/>
    </source>
</evidence>
<dbReference type="Proteomes" id="UP000735302">
    <property type="component" value="Unassembled WGS sequence"/>
</dbReference>
<reference evidence="1 2" key="1">
    <citation type="journal article" date="2021" name="Elife">
        <title>Chloroplast acquisition without the gene transfer in kleptoplastic sea slugs, Plakobranchus ocellatus.</title>
        <authorList>
            <person name="Maeda T."/>
            <person name="Takahashi S."/>
            <person name="Yoshida T."/>
            <person name="Shimamura S."/>
            <person name="Takaki Y."/>
            <person name="Nagai Y."/>
            <person name="Toyoda A."/>
            <person name="Suzuki Y."/>
            <person name="Arimoto A."/>
            <person name="Ishii H."/>
            <person name="Satoh N."/>
            <person name="Nishiyama T."/>
            <person name="Hasebe M."/>
            <person name="Maruyama T."/>
            <person name="Minagawa J."/>
            <person name="Obokata J."/>
            <person name="Shigenobu S."/>
        </authorList>
    </citation>
    <scope>NUCLEOTIDE SEQUENCE [LARGE SCALE GENOMIC DNA]</scope>
</reference>
<dbReference type="EMBL" id="BLXT01008499">
    <property type="protein sequence ID" value="GFO49671.1"/>
    <property type="molecule type" value="Genomic_DNA"/>
</dbReference>
<accession>A0AAV4E027</accession>
<comment type="caution">
    <text evidence="1">The sequence shown here is derived from an EMBL/GenBank/DDBJ whole genome shotgun (WGS) entry which is preliminary data.</text>
</comment>
<dbReference type="AlphaFoldDB" id="A0AAV4E027"/>
<organism evidence="1 2">
    <name type="scientific">Plakobranchus ocellatus</name>
    <dbReference type="NCBI Taxonomy" id="259542"/>
    <lineage>
        <taxon>Eukaryota</taxon>
        <taxon>Metazoa</taxon>
        <taxon>Spiralia</taxon>
        <taxon>Lophotrochozoa</taxon>
        <taxon>Mollusca</taxon>
        <taxon>Gastropoda</taxon>
        <taxon>Heterobranchia</taxon>
        <taxon>Euthyneura</taxon>
        <taxon>Panpulmonata</taxon>
        <taxon>Sacoglossa</taxon>
        <taxon>Placobranchoidea</taxon>
        <taxon>Plakobranchidae</taxon>
        <taxon>Plakobranchus</taxon>
    </lineage>
</organism>
<sequence length="105" mass="11887">MSQLNENLRNWAIGQLETGVSISEVVRHFHVQQCIIHNLWQCFQQRGVTTDLPCPGRPRITARVEDFFMVFSQHNQLPKTSEDQGISVVILSLDVKSDSIAIGQP</sequence>